<name>A0AA40BDA7_9PEZI</name>
<feature type="signal peptide" evidence="1">
    <location>
        <begin position="1"/>
        <end position="22"/>
    </location>
</feature>
<gene>
    <name evidence="2" type="ORF">B0H67DRAFT_640418</name>
</gene>
<dbReference type="AlphaFoldDB" id="A0AA40BDA7"/>
<feature type="chain" id="PRO_5041400077" evidence="1">
    <location>
        <begin position="23"/>
        <end position="125"/>
    </location>
</feature>
<comment type="caution">
    <text evidence="2">The sequence shown here is derived from an EMBL/GenBank/DDBJ whole genome shotgun (WGS) entry which is preliminary data.</text>
</comment>
<evidence type="ECO:0000313" key="3">
    <source>
        <dbReference type="Proteomes" id="UP001172102"/>
    </source>
</evidence>
<evidence type="ECO:0000313" key="2">
    <source>
        <dbReference type="EMBL" id="KAK0732117.1"/>
    </source>
</evidence>
<evidence type="ECO:0000256" key="1">
    <source>
        <dbReference type="SAM" id="SignalP"/>
    </source>
</evidence>
<organism evidence="2 3">
    <name type="scientific">Lasiosphaeris hirsuta</name>
    <dbReference type="NCBI Taxonomy" id="260670"/>
    <lineage>
        <taxon>Eukaryota</taxon>
        <taxon>Fungi</taxon>
        <taxon>Dikarya</taxon>
        <taxon>Ascomycota</taxon>
        <taxon>Pezizomycotina</taxon>
        <taxon>Sordariomycetes</taxon>
        <taxon>Sordariomycetidae</taxon>
        <taxon>Sordariales</taxon>
        <taxon>Lasiosphaeriaceae</taxon>
        <taxon>Lasiosphaeris</taxon>
    </lineage>
</organism>
<dbReference type="EMBL" id="JAUKUA010000001">
    <property type="protein sequence ID" value="KAK0732117.1"/>
    <property type="molecule type" value="Genomic_DNA"/>
</dbReference>
<keyword evidence="1" id="KW-0732">Signal</keyword>
<sequence length="125" mass="13687">MPLLVAMVVLALLAVRVLLVLADERFNRESIAVRDRFQVAQTFFSSMPDDVLTASLGNPSFLGPTQLDQLRGHIPEAFVVLVDSCAKTPFLDLMDVEDLDGFPMLDDSLKHNIDSSGDEQAVVSP</sequence>
<dbReference type="Proteomes" id="UP001172102">
    <property type="component" value="Unassembled WGS sequence"/>
</dbReference>
<protein>
    <submittedName>
        <fullName evidence="2">Uncharacterized protein</fullName>
    </submittedName>
</protein>
<proteinExistence type="predicted"/>
<reference evidence="2" key="1">
    <citation type="submission" date="2023-06" db="EMBL/GenBank/DDBJ databases">
        <title>Genome-scale phylogeny and comparative genomics of the fungal order Sordariales.</title>
        <authorList>
            <consortium name="Lawrence Berkeley National Laboratory"/>
            <person name="Hensen N."/>
            <person name="Bonometti L."/>
            <person name="Westerberg I."/>
            <person name="Brannstrom I.O."/>
            <person name="Guillou S."/>
            <person name="Cros-Aarteil S."/>
            <person name="Calhoun S."/>
            <person name="Haridas S."/>
            <person name="Kuo A."/>
            <person name="Mondo S."/>
            <person name="Pangilinan J."/>
            <person name="Riley R."/>
            <person name="Labutti K."/>
            <person name="Andreopoulos B."/>
            <person name="Lipzen A."/>
            <person name="Chen C."/>
            <person name="Yanf M."/>
            <person name="Daum C."/>
            <person name="Ng V."/>
            <person name="Clum A."/>
            <person name="Steindorff A."/>
            <person name="Ohm R."/>
            <person name="Martin F."/>
            <person name="Silar P."/>
            <person name="Natvig D."/>
            <person name="Lalanne C."/>
            <person name="Gautier V."/>
            <person name="Ament-Velasquez S.L."/>
            <person name="Kruys A."/>
            <person name="Hutchinson M.I."/>
            <person name="Powell A.J."/>
            <person name="Barry K."/>
            <person name="Miller A.N."/>
            <person name="Grigoriev I.V."/>
            <person name="Debuchy R."/>
            <person name="Gladieux P."/>
            <person name="Thoren M.H."/>
            <person name="Johannesson H."/>
        </authorList>
    </citation>
    <scope>NUCLEOTIDE SEQUENCE</scope>
    <source>
        <strain evidence="2">SMH4607-1</strain>
    </source>
</reference>
<accession>A0AA40BDA7</accession>
<keyword evidence="3" id="KW-1185">Reference proteome</keyword>